<protein>
    <submittedName>
        <fullName evidence="1">Uncharacterized protein</fullName>
    </submittedName>
</protein>
<name>A0AA88DIU5_FICCA</name>
<evidence type="ECO:0000313" key="1">
    <source>
        <dbReference type="EMBL" id="GMN47244.1"/>
    </source>
</evidence>
<reference evidence="1" key="1">
    <citation type="submission" date="2023-07" db="EMBL/GenBank/DDBJ databases">
        <title>draft genome sequence of fig (Ficus carica).</title>
        <authorList>
            <person name="Takahashi T."/>
            <person name="Nishimura K."/>
        </authorList>
    </citation>
    <scope>NUCLEOTIDE SEQUENCE</scope>
</reference>
<evidence type="ECO:0000313" key="2">
    <source>
        <dbReference type="Proteomes" id="UP001187192"/>
    </source>
</evidence>
<dbReference type="Proteomes" id="UP001187192">
    <property type="component" value="Unassembled WGS sequence"/>
</dbReference>
<organism evidence="1 2">
    <name type="scientific">Ficus carica</name>
    <name type="common">Common fig</name>
    <dbReference type="NCBI Taxonomy" id="3494"/>
    <lineage>
        <taxon>Eukaryota</taxon>
        <taxon>Viridiplantae</taxon>
        <taxon>Streptophyta</taxon>
        <taxon>Embryophyta</taxon>
        <taxon>Tracheophyta</taxon>
        <taxon>Spermatophyta</taxon>
        <taxon>Magnoliopsida</taxon>
        <taxon>eudicotyledons</taxon>
        <taxon>Gunneridae</taxon>
        <taxon>Pentapetalae</taxon>
        <taxon>rosids</taxon>
        <taxon>fabids</taxon>
        <taxon>Rosales</taxon>
        <taxon>Moraceae</taxon>
        <taxon>Ficeae</taxon>
        <taxon>Ficus</taxon>
    </lineage>
</organism>
<proteinExistence type="predicted"/>
<gene>
    <name evidence="1" type="ORF">TIFTF001_016411</name>
</gene>
<comment type="caution">
    <text evidence="1">The sequence shown here is derived from an EMBL/GenBank/DDBJ whole genome shotgun (WGS) entry which is preliminary data.</text>
</comment>
<keyword evidence="2" id="KW-1185">Reference proteome</keyword>
<dbReference type="EMBL" id="BTGU01000025">
    <property type="protein sequence ID" value="GMN47244.1"/>
    <property type="molecule type" value="Genomic_DNA"/>
</dbReference>
<accession>A0AA88DIU5</accession>
<dbReference type="AlphaFoldDB" id="A0AA88DIU5"/>
<sequence length="106" mass="12053">MEVISDGRFFFYRVFVSLPSVSSSSSSFSSRPPPSSPAQYWACRLGEREAEVDEDDEGERGRFNSEKRDRLRLTDMMREKQNDVGCAMLGGATTWSELTVGKWWTA</sequence>